<dbReference type="PANTHER" id="PTHR22939">
    <property type="entry name" value="SERINE PROTEASE FAMILY S1C HTRA-RELATED"/>
    <property type="match status" value="1"/>
</dbReference>
<dbReference type="PRINTS" id="PR00834">
    <property type="entry name" value="PROTEASES2C"/>
</dbReference>
<keyword evidence="8" id="KW-1015">Disulfide bond</keyword>
<feature type="domain" description="IGFBP N-terminal" evidence="11">
    <location>
        <begin position="235"/>
        <end position="306"/>
    </location>
</feature>
<feature type="domain" description="PDZ" evidence="10">
    <location>
        <begin position="564"/>
        <end position="648"/>
    </location>
</feature>
<dbReference type="InterPro" id="IPR009030">
    <property type="entry name" value="Growth_fac_rcpt_cys_sf"/>
</dbReference>
<dbReference type="InterPro" id="IPR036058">
    <property type="entry name" value="Kazal_dom_sf"/>
</dbReference>
<dbReference type="InterPro" id="IPR001940">
    <property type="entry name" value="Peptidase_S1C"/>
</dbReference>
<dbReference type="OMA" id="HMILAKE"/>
<evidence type="ECO:0000256" key="5">
    <source>
        <dbReference type="ARBA" id="ARBA00022729"/>
    </source>
</evidence>
<dbReference type="SMART" id="SM00121">
    <property type="entry name" value="IB"/>
    <property type="match status" value="1"/>
</dbReference>
<dbReference type="Gene3D" id="2.40.10.120">
    <property type="match status" value="1"/>
</dbReference>
<reference evidence="13" key="2">
    <citation type="submission" date="2025-09" db="UniProtKB">
        <authorList>
            <consortium name="Ensembl"/>
        </authorList>
    </citation>
    <scope>IDENTIFICATION</scope>
</reference>
<dbReference type="Proteomes" id="UP000472261">
    <property type="component" value="Unplaced"/>
</dbReference>
<evidence type="ECO:0000256" key="1">
    <source>
        <dbReference type="ARBA" id="ARBA00004613"/>
    </source>
</evidence>
<dbReference type="CDD" id="cd06785">
    <property type="entry name" value="cpPDZ_HtrA-like"/>
    <property type="match status" value="1"/>
</dbReference>
<comment type="subcellular location">
    <subcellularLocation>
        <location evidence="1">Secreted</location>
    </subcellularLocation>
</comment>
<evidence type="ECO:0000313" key="14">
    <source>
        <dbReference type="Proteomes" id="UP000472261"/>
    </source>
</evidence>
<dbReference type="AlphaFoldDB" id="A0A669P3Q6"/>
<name>A0A669P3Q6_PHACC</name>
<dbReference type="Pfam" id="PF13365">
    <property type="entry name" value="Trypsin_2"/>
    <property type="match status" value="1"/>
</dbReference>
<dbReference type="GO" id="GO:0004252">
    <property type="term" value="F:serine-type endopeptidase activity"/>
    <property type="evidence" value="ECO:0007669"/>
    <property type="project" value="InterPro"/>
</dbReference>
<dbReference type="FunFam" id="2.40.10.120:FF:000002">
    <property type="entry name" value="HtrA serine peptidase 3"/>
    <property type="match status" value="1"/>
</dbReference>
<keyword evidence="5" id="KW-0732">Signal</keyword>
<dbReference type="Pfam" id="PF00219">
    <property type="entry name" value="IGFBP"/>
    <property type="match status" value="1"/>
</dbReference>
<dbReference type="InterPro" id="IPR036034">
    <property type="entry name" value="PDZ_sf"/>
</dbReference>
<dbReference type="SMART" id="SM00228">
    <property type="entry name" value="PDZ"/>
    <property type="match status" value="1"/>
</dbReference>
<dbReference type="InterPro" id="IPR041489">
    <property type="entry name" value="PDZ_6"/>
</dbReference>
<feature type="region of interest" description="Disordered" evidence="9">
    <location>
        <begin position="130"/>
        <end position="157"/>
    </location>
</feature>
<keyword evidence="6" id="KW-0378">Hydrolase</keyword>
<proteinExistence type="inferred from homology"/>
<dbReference type="PROSITE" id="PS51323">
    <property type="entry name" value="IGFBP_N_2"/>
    <property type="match status" value="1"/>
</dbReference>
<evidence type="ECO:0000256" key="9">
    <source>
        <dbReference type="SAM" id="MobiDB-lite"/>
    </source>
</evidence>
<dbReference type="SUPFAM" id="SSF50156">
    <property type="entry name" value="PDZ domain-like"/>
    <property type="match status" value="1"/>
</dbReference>
<dbReference type="InterPro" id="IPR002350">
    <property type="entry name" value="Kazal_dom"/>
</dbReference>
<keyword evidence="14" id="KW-1185">Reference proteome</keyword>
<dbReference type="SUPFAM" id="SSF100895">
    <property type="entry name" value="Kazal-type serine protease inhibitors"/>
    <property type="match status" value="1"/>
</dbReference>
<evidence type="ECO:0000256" key="8">
    <source>
        <dbReference type="ARBA" id="ARBA00023157"/>
    </source>
</evidence>
<dbReference type="Gene3D" id="2.30.42.10">
    <property type="match status" value="1"/>
</dbReference>
<dbReference type="InterPro" id="IPR001478">
    <property type="entry name" value="PDZ"/>
</dbReference>
<dbReference type="GO" id="GO:0005615">
    <property type="term" value="C:extracellular space"/>
    <property type="evidence" value="ECO:0007669"/>
    <property type="project" value="UniProtKB-ARBA"/>
</dbReference>
<dbReference type="Gene3D" id="3.30.60.30">
    <property type="match status" value="1"/>
</dbReference>
<dbReference type="InterPro" id="IPR000867">
    <property type="entry name" value="IGFBP-like"/>
</dbReference>
<dbReference type="PANTHER" id="PTHR22939:SF14">
    <property type="entry name" value="SERINE PROTEASE HTRA3"/>
    <property type="match status" value="1"/>
</dbReference>
<dbReference type="Pfam" id="PF17820">
    <property type="entry name" value="PDZ_6"/>
    <property type="match status" value="1"/>
</dbReference>
<evidence type="ECO:0000313" key="13">
    <source>
        <dbReference type="Ensembl" id="ENSPCLP00000002079.1"/>
    </source>
</evidence>
<dbReference type="CDD" id="cd00104">
    <property type="entry name" value="KAZAL_FS"/>
    <property type="match status" value="1"/>
</dbReference>
<dbReference type="GO" id="GO:0006508">
    <property type="term" value="P:proteolysis"/>
    <property type="evidence" value="ECO:0007669"/>
    <property type="project" value="UniProtKB-KW"/>
</dbReference>
<evidence type="ECO:0000256" key="4">
    <source>
        <dbReference type="ARBA" id="ARBA00022670"/>
    </source>
</evidence>
<dbReference type="SUPFAM" id="SSF57184">
    <property type="entry name" value="Growth factor receptor domain"/>
    <property type="match status" value="1"/>
</dbReference>
<dbReference type="PROSITE" id="PS51465">
    <property type="entry name" value="KAZAL_2"/>
    <property type="match status" value="1"/>
</dbReference>
<sequence length="675" mass="72850">MFIAGDYMIFQSLFQLKGFYVGRQNSFLPLFSHRSQLQIYTFTRVCVCVYIYIPVILAHPLPSLQTAAAGLPLGHEFTRRPRPRGTSGPSRPGWGLAVAVLPRPLLEAAAAALGSSHIYPRRSARPGLSSLRPAAAGPWPGPSALPASPGDRDTLPPAASYSRLCPPVCRSPRGLPHPRVRCSTFPSLAAPRPRFSPSSLAPLPPLSPQPRMRLSLLSPLLLLCLSRGSAEIPAARAKCPTRCDVSKCPSPSCPSGYVPDRCNCCLICAAGEGDSCGRKEDPPCGDSLDCRYPMGKRFAKGVCQCKLSAQVCGSDGRTYDNICQLKAVSRKALQHGLPAVAQVQKGACESGHLQSSSPRYKFNFIADVVEKIAPAVVHIELFLRHPLFGRNVPLSSGSGFIMSDSGLIVTNAHVVSSSNAISGRQQLKVQLQNGDTYEATIRDIDKKSDIATIKIHPKKKLPVLLLGHSADLRPGEFVVAIGSPFALQNTVTTGIVSTAQRDGKELGLRDSDMDYIQTDAIINYGNSGGPLVNLDGEVIGINTLKVTAGISFAIPSDRITQFLTESLDKQNKDSKKRFIGIRMLTITPALVEELKHNNADFPDVRSGIYVHEVVPNSPSHRGGIQDGDIIVKVNGRPLMTSSDLQEAVMNESPLLLEVRRGNDDLLFNIEPEIVM</sequence>
<evidence type="ECO:0000256" key="2">
    <source>
        <dbReference type="ARBA" id="ARBA00010541"/>
    </source>
</evidence>
<protein>
    <submittedName>
        <fullName evidence="13">HtrA serine peptidase 3</fullName>
    </submittedName>
</protein>
<comment type="similarity">
    <text evidence="2">Belongs to the peptidase S1C family.</text>
</comment>
<dbReference type="SMART" id="SM00280">
    <property type="entry name" value="KAZAL"/>
    <property type="match status" value="1"/>
</dbReference>
<evidence type="ECO:0000259" key="10">
    <source>
        <dbReference type="PROSITE" id="PS50106"/>
    </source>
</evidence>
<feature type="domain" description="Kazal-like" evidence="12">
    <location>
        <begin position="285"/>
        <end position="350"/>
    </location>
</feature>
<accession>A0A669P3Q6</accession>
<evidence type="ECO:0000256" key="3">
    <source>
        <dbReference type="ARBA" id="ARBA00022525"/>
    </source>
</evidence>
<evidence type="ECO:0000256" key="7">
    <source>
        <dbReference type="ARBA" id="ARBA00022825"/>
    </source>
</evidence>
<dbReference type="Ensembl" id="ENSPCLT00000002779.1">
    <property type="protein sequence ID" value="ENSPCLP00000002079.1"/>
    <property type="gene ID" value="ENSPCLG00000001719.1"/>
</dbReference>
<evidence type="ECO:0000256" key="6">
    <source>
        <dbReference type="ARBA" id="ARBA00022801"/>
    </source>
</evidence>
<reference evidence="13" key="1">
    <citation type="submission" date="2025-08" db="UniProtKB">
        <authorList>
            <consortium name="Ensembl"/>
        </authorList>
    </citation>
    <scope>IDENTIFICATION</scope>
</reference>
<evidence type="ECO:0000259" key="12">
    <source>
        <dbReference type="PROSITE" id="PS51465"/>
    </source>
</evidence>
<keyword evidence="3" id="KW-0964">Secreted</keyword>
<dbReference type="InterPro" id="IPR009003">
    <property type="entry name" value="Peptidase_S1_PA"/>
</dbReference>
<organism evidence="13 14">
    <name type="scientific">Phasianus colchicus</name>
    <name type="common">Common pheasant</name>
    <dbReference type="NCBI Taxonomy" id="9054"/>
    <lineage>
        <taxon>Eukaryota</taxon>
        <taxon>Metazoa</taxon>
        <taxon>Chordata</taxon>
        <taxon>Craniata</taxon>
        <taxon>Vertebrata</taxon>
        <taxon>Euteleostomi</taxon>
        <taxon>Archelosauria</taxon>
        <taxon>Archosauria</taxon>
        <taxon>Dinosauria</taxon>
        <taxon>Saurischia</taxon>
        <taxon>Theropoda</taxon>
        <taxon>Coelurosauria</taxon>
        <taxon>Aves</taxon>
        <taxon>Neognathae</taxon>
        <taxon>Galloanserae</taxon>
        <taxon>Galliformes</taxon>
        <taxon>Phasianidae</taxon>
        <taxon>Phasianinae</taxon>
        <taxon>Phasianus</taxon>
    </lineage>
</organism>
<keyword evidence="7" id="KW-0720">Serine protease</keyword>
<keyword evidence="4" id="KW-0645">Protease</keyword>
<dbReference type="Pfam" id="PF07648">
    <property type="entry name" value="Kazal_2"/>
    <property type="match status" value="1"/>
</dbReference>
<dbReference type="SUPFAM" id="SSF50494">
    <property type="entry name" value="Trypsin-like serine proteases"/>
    <property type="match status" value="1"/>
</dbReference>
<dbReference type="PROSITE" id="PS50106">
    <property type="entry name" value="PDZ"/>
    <property type="match status" value="1"/>
</dbReference>
<feature type="compositionally biased region" description="Low complexity" evidence="9">
    <location>
        <begin position="133"/>
        <end position="149"/>
    </location>
</feature>
<evidence type="ECO:0000259" key="11">
    <source>
        <dbReference type="PROSITE" id="PS51323"/>
    </source>
</evidence>